<sequence>MVIKNDAAAVEIVRESLHAVAKLTRGTGECSRKLCHELTTKYGRTAENILWILGNSDDQDMRMHAVEILSRLTLDAPRMLQFTVELRRLLLDSQDNPLRTEAGKALIARGDEFPDIQQLVTIMSADAAYSKEYRTVLEAIVTETTQLDMSSSKLLVSSLGLAVQIREKLATAEAFAYALTGLPLMGNNIFAEKLKRIIEITNDCKSKDEVCVAIMKSATKLVTWMTEIDTAISPGYYMEYCRGGHG</sequence>
<dbReference type="PANTHER" id="PTHR33115">
    <property type="entry name" value="ARM REPEAT SUPERFAMILY PROTEIN"/>
    <property type="match status" value="1"/>
</dbReference>
<reference evidence="1" key="1">
    <citation type="submission" date="2020-10" db="EMBL/GenBank/DDBJ databases">
        <authorList>
            <person name="Han B."/>
            <person name="Lu T."/>
            <person name="Zhao Q."/>
            <person name="Huang X."/>
            <person name="Zhao Y."/>
        </authorList>
    </citation>
    <scope>NUCLEOTIDE SEQUENCE</scope>
</reference>
<proteinExistence type="predicted"/>
<dbReference type="EMBL" id="CAJGYO010000015">
    <property type="protein sequence ID" value="CAD6270823.1"/>
    <property type="molecule type" value="Genomic_DNA"/>
</dbReference>
<comment type="caution">
    <text evidence="1">The sequence shown here is derived from an EMBL/GenBank/DDBJ whole genome shotgun (WGS) entry which is preliminary data.</text>
</comment>
<name>A0A811RLZ9_9POAL</name>
<dbReference type="OrthoDB" id="685628at2759"/>
<evidence type="ECO:0000313" key="2">
    <source>
        <dbReference type="Proteomes" id="UP000604825"/>
    </source>
</evidence>
<dbReference type="AlphaFoldDB" id="A0A811RLZ9"/>
<protein>
    <submittedName>
        <fullName evidence="1">Uncharacterized protein</fullName>
    </submittedName>
</protein>
<evidence type="ECO:0000313" key="1">
    <source>
        <dbReference type="EMBL" id="CAD6270823.1"/>
    </source>
</evidence>
<dbReference type="PANTHER" id="PTHR33115:SF72">
    <property type="match status" value="1"/>
</dbReference>
<dbReference type="SUPFAM" id="SSF48371">
    <property type="entry name" value="ARM repeat"/>
    <property type="match status" value="1"/>
</dbReference>
<keyword evidence="2" id="KW-1185">Reference proteome</keyword>
<gene>
    <name evidence="1" type="ORF">NCGR_LOCUS54115</name>
</gene>
<organism evidence="1 2">
    <name type="scientific">Miscanthus lutarioriparius</name>
    <dbReference type="NCBI Taxonomy" id="422564"/>
    <lineage>
        <taxon>Eukaryota</taxon>
        <taxon>Viridiplantae</taxon>
        <taxon>Streptophyta</taxon>
        <taxon>Embryophyta</taxon>
        <taxon>Tracheophyta</taxon>
        <taxon>Spermatophyta</taxon>
        <taxon>Magnoliopsida</taxon>
        <taxon>Liliopsida</taxon>
        <taxon>Poales</taxon>
        <taxon>Poaceae</taxon>
        <taxon>PACMAD clade</taxon>
        <taxon>Panicoideae</taxon>
        <taxon>Andropogonodae</taxon>
        <taxon>Andropogoneae</taxon>
        <taxon>Saccharinae</taxon>
        <taxon>Miscanthus</taxon>
    </lineage>
</organism>
<accession>A0A811RLZ9</accession>
<dbReference type="InterPro" id="IPR016024">
    <property type="entry name" value="ARM-type_fold"/>
</dbReference>
<dbReference type="Proteomes" id="UP000604825">
    <property type="component" value="Unassembled WGS sequence"/>
</dbReference>